<organism evidence="1 2">
    <name type="scientific">Tulasnella calospora MUT 4182</name>
    <dbReference type="NCBI Taxonomy" id="1051891"/>
    <lineage>
        <taxon>Eukaryota</taxon>
        <taxon>Fungi</taxon>
        <taxon>Dikarya</taxon>
        <taxon>Basidiomycota</taxon>
        <taxon>Agaricomycotina</taxon>
        <taxon>Agaricomycetes</taxon>
        <taxon>Cantharellales</taxon>
        <taxon>Tulasnellaceae</taxon>
        <taxon>Tulasnella</taxon>
    </lineage>
</organism>
<evidence type="ECO:0000313" key="2">
    <source>
        <dbReference type="Proteomes" id="UP000054248"/>
    </source>
</evidence>
<dbReference type="HOGENOM" id="CLU_051902_1_0_1"/>
<protein>
    <recommendedName>
        <fullName evidence="3">Retrotransposon gag domain-containing protein</fullName>
    </recommendedName>
</protein>
<dbReference type="OrthoDB" id="3226611at2759"/>
<reference evidence="1 2" key="1">
    <citation type="submission" date="2014-04" db="EMBL/GenBank/DDBJ databases">
        <authorList>
            <consortium name="DOE Joint Genome Institute"/>
            <person name="Kuo A."/>
            <person name="Girlanda M."/>
            <person name="Perotto S."/>
            <person name="Kohler A."/>
            <person name="Nagy L.G."/>
            <person name="Floudas D."/>
            <person name="Copeland A."/>
            <person name="Barry K.W."/>
            <person name="Cichocki N."/>
            <person name="Veneault-Fourrey C."/>
            <person name="LaButti K."/>
            <person name="Lindquist E.A."/>
            <person name="Lipzen A."/>
            <person name="Lundell T."/>
            <person name="Morin E."/>
            <person name="Murat C."/>
            <person name="Sun H."/>
            <person name="Tunlid A."/>
            <person name="Henrissat B."/>
            <person name="Grigoriev I.V."/>
            <person name="Hibbett D.S."/>
            <person name="Martin F."/>
            <person name="Nordberg H.P."/>
            <person name="Cantor M.N."/>
            <person name="Hua S.X."/>
        </authorList>
    </citation>
    <scope>NUCLEOTIDE SEQUENCE [LARGE SCALE GENOMIC DNA]</scope>
    <source>
        <strain evidence="1 2">MUT 4182</strain>
    </source>
</reference>
<dbReference type="AlphaFoldDB" id="A0A0C3QHM7"/>
<keyword evidence="2" id="KW-1185">Reference proteome</keyword>
<accession>A0A0C3QHM7</accession>
<sequence length="243" mass="26910">MANAEAPMDADIIFRGTDGNECEAFIVAIRDLAFAEGKDEDPNWMLRYATTRLRHKALRWHAKLDPSIRKDWDLFVQALFEEYPLFEERNEGGIATPVWTSTTFSPAPSVTTLPGNDRLHTAVQPEGEEGLGLAVLPTHGSPPSNGAPIPPPQLNYPLLPGYQLGRLRVVYEEGGTVPYYINCGQPGDSSDQPDMKHVTRNIHEALIVIFTSSSDPHQIMCTNSRGPQTWNLGIQLFPSDVSE</sequence>
<dbReference type="EMBL" id="KN822964">
    <property type="protein sequence ID" value="KIO31365.1"/>
    <property type="molecule type" value="Genomic_DNA"/>
</dbReference>
<reference evidence="2" key="2">
    <citation type="submission" date="2015-01" db="EMBL/GenBank/DDBJ databases">
        <title>Evolutionary Origins and Diversification of the Mycorrhizal Mutualists.</title>
        <authorList>
            <consortium name="DOE Joint Genome Institute"/>
            <consortium name="Mycorrhizal Genomics Consortium"/>
            <person name="Kohler A."/>
            <person name="Kuo A."/>
            <person name="Nagy L.G."/>
            <person name="Floudas D."/>
            <person name="Copeland A."/>
            <person name="Barry K.W."/>
            <person name="Cichocki N."/>
            <person name="Veneault-Fourrey C."/>
            <person name="LaButti K."/>
            <person name="Lindquist E.A."/>
            <person name="Lipzen A."/>
            <person name="Lundell T."/>
            <person name="Morin E."/>
            <person name="Murat C."/>
            <person name="Riley R."/>
            <person name="Ohm R."/>
            <person name="Sun H."/>
            <person name="Tunlid A."/>
            <person name="Henrissat B."/>
            <person name="Grigoriev I.V."/>
            <person name="Hibbett D.S."/>
            <person name="Martin F."/>
        </authorList>
    </citation>
    <scope>NUCLEOTIDE SEQUENCE [LARGE SCALE GENOMIC DNA]</scope>
    <source>
        <strain evidence="2">MUT 4182</strain>
    </source>
</reference>
<evidence type="ECO:0000313" key="1">
    <source>
        <dbReference type="EMBL" id="KIO31365.1"/>
    </source>
</evidence>
<evidence type="ECO:0008006" key="3">
    <source>
        <dbReference type="Google" id="ProtNLM"/>
    </source>
</evidence>
<name>A0A0C3QHM7_9AGAM</name>
<gene>
    <name evidence="1" type="ORF">M407DRAFT_19738</name>
</gene>
<proteinExistence type="predicted"/>
<dbReference type="Proteomes" id="UP000054248">
    <property type="component" value="Unassembled WGS sequence"/>
</dbReference>